<organism evidence="1 2">
    <name type="scientific">Leptospira barantonii</name>
    <dbReference type="NCBI Taxonomy" id="2023184"/>
    <lineage>
        <taxon>Bacteria</taxon>
        <taxon>Pseudomonadati</taxon>
        <taxon>Spirochaetota</taxon>
        <taxon>Spirochaetia</taxon>
        <taxon>Leptospirales</taxon>
        <taxon>Leptospiraceae</taxon>
        <taxon>Leptospira</taxon>
    </lineage>
</organism>
<protein>
    <submittedName>
        <fullName evidence="1">Uncharacterized protein</fullName>
    </submittedName>
</protein>
<reference evidence="1 2" key="1">
    <citation type="journal article" date="2019" name="PLoS Negl. Trop. Dis.">
        <title>Revisiting the worldwide diversity of Leptospira species in the environment.</title>
        <authorList>
            <person name="Vincent A.T."/>
            <person name="Schiettekatte O."/>
            <person name="Bourhy P."/>
            <person name="Veyrier F.J."/>
            <person name="Picardeau M."/>
        </authorList>
    </citation>
    <scope>NUCLEOTIDE SEQUENCE [LARGE SCALE GENOMIC DNA]</scope>
    <source>
        <strain evidence="1 2">201702444</strain>
    </source>
</reference>
<proteinExistence type="predicted"/>
<dbReference type="AlphaFoldDB" id="A0A5F2BQN3"/>
<evidence type="ECO:0000313" key="1">
    <source>
        <dbReference type="EMBL" id="TGM07956.1"/>
    </source>
</evidence>
<dbReference type="OrthoDB" id="344751at2"/>
<gene>
    <name evidence="1" type="ORF">EHQ76_03890</name>
</gene>
<evidence type="ECO:0000313" key="2">
    <source>
        <dbReference type="Proteomes" id="UP000298429"/>
    </source>
</evidence>
<dbReference type="RefSeq" id="WP_135669819.1">
    <property type="nucleotide sequence ID" value="NZ_RQGN01000019.1"/>
</dbReference>
<sequence length="340" mass="39863">MKILRRLKQSANRFYVLLRILSFLTILLFARSAFSQTLSPDQERLVKAVHKILDDLDDLVLKNPKDKKDDVYVLVQETILKLRSGALRIGIREDLERNIFGSSVFSIRSKEDPDPSIYLSPYLLDLYQTHPSIVLSAFVHECQHSKSYFDDPERFINLSMTSTLEKYLYQLDAYNRESQFILKYLKKNPKYKLTPFEVLLSNSFEQDNLGYFSYAALGHDMSLAGYLYNVSEFKLSYEEKMQMILKTLNQIISEPLDEKGDPWNQYKQIVPMYSFLQFAPQAIRNIDTVHNKITDQSNYDLPKQHPDLYARMLDLEKIFAANIEKYKFLQGTLEKLKKID</sequence>
<accession>A0A5F2BQN3</accession>
<dbReference type="EMBL" id="RQGN01000019">
    <property type="protein sequence ID" value="TGM07956.1"/>
    <property type="molecule type" value="Genomic_DNA"/>
</dbReference>
<dbReference type="Proteomes" id="UP000298429">
    <property type="component" value="Unassembled WGS sequence"/>
</dbReference>
<comment type="caution">
    <text evidence="1">The sequence shown here is derived from an EMBL/GenBank/DDBJ whole genome shotgun (WGS) entry which is preliminary data.</text>
</comment>
<name>A0A5F2BQN3_9LEPT</name>